<dbReference type="PANTHER" id="PTHR34997">
    <property type="entry name" value="AM15"/>
    <property type="match status" value="1"/>
</dbReference>
<dbReference type="PANTHER" id="PTHR34997:SF1">
    <property type="entry name" value="PEPTIDOGLYCAN-BINDING LYSIN DOMAIN"/>
    <property type="match status" value="1"/>
</dbReference>
<evidence type="ECO:0000256" key="1">
    <source>
        <dbReference type="ARBA" id="ARBA00022669"/>
    </source>
</evidence>
<protein>
    <submittedName>
        <fullName evidence="5">Carbohydrate-binding module family 50 protein</fullName>
    </submittedName>
</protein>
<dbReference type="Proteomes" id="UP000076532">
    <property type="component" value="Unassembled WGS sequence"/>
</dbReference>
<dbReference type="AlphaFoldDB" id="A0A166J5F0"/>
<sequence length="153" mass="16132">MFPQGLSTPLVLAFLGALASRVSANVKPQCVESYRISPGDTCASITDWSGISAAEIQILNPGVNCSKSLAPDVGQYFCLDAYAPACTHEVTAVTGDTCSSIAATWQTSVSELGSLNDQLDAACDNIIVGQQYCVSDIDCYYGNDYYCCTPNAC</sequence>
<name>A0A166J5F0_9AGAM</name>
<evidence type="ECO:0000256" key="2">
    <source>
        <dbReference type="ARBA" id="ARBA00023026"/>
    </source>
</evidence>
<feature type="signal peptide" evidence="3">
    <location>
        <begin position="1"/>
        <end position="24"/>
    </location>
</feature>
<dbReference type="InterPro" id="IPR018392">
    <property type="entry name" value="LysM"/>
</dbReference>
<evidence type="ECO:0000259" key="4">
    <source>
        <dbReference type="PROSITE" id="PS51782"/>
    </source>
</evidence>
<keyword evidence="1" id="KW-0147">Chitin-binding</keyword>
<proteinExistence type="predicted"/>
<organism evidence="5 6">
    <name type="scientific">Athelia psychrophila</name>
    <dbReference type="NCBI Taxonomy" id="1759441"/>
    <lineage>
        <taxon>Eukaryota</taxon>
        <taxon>Fungi</taxon>
        <taxon>Dikarya</taxon>
        <taxon>Basidiomycota</taxon>
        <taxon>Agaricomycotina</taxon>
        <taxon>Agaricomycetes</taxon>
        <taxon>Agaricomycetidae</taxon>
        <taxon>Atheliales</taxon>
        <taxon>Atheliaceae</taxon>
        <taxon>Athelia</taxon>
    </lineage>
</organism>
<keyword evidence="3" id="KW-0732">Signal</keyword>
<keyword evidence="2" id="KW-0843">Virulence</keyword>
<dbReference type="SMART" id="SM00257">
    <property type="entry name" value="LysM"/>
    <property type="match status" value="2"/>
</dbReference>
<dbReference type="InterPro" id="IPR052210">
    <property type="entry name" value="LysM1-like"/>
</dbReference>
<dbReference type="EMBL" id="KV417554">
    <property type="protein sequence ID" value="KZP20515.1"/>
    <property type="molecule type" value="Genomic_DNA"/>
</dbReference>
<dbReference type="PROSITE" id="PS51782">
    <property type="entry name" value="LYSM"/>
    <property type="match status" value="2"/>
</dbReference>
<dbReference type="InterPro" id="IPR036779">
    <property type="entry name" value="LysM_dom_sf"/>
</dbReference>
<dbReference type="STRING" id="436010.A0A166J5F0"/>
<dbReference type="CDD" id="cd00118">
    <property type="entry name" value="LysM"/>
    <property type="match status" value="1"/>
</dbReference>
<evidence type="ECO:0000313" key="5">
    <source>
        <dbReference type="EMBL" id="KZP20515.1"/>
    </source>
</evidence>
<evidence type="ECO:0000256" key="3">
    <source>
        <dbReference type="SAM" id="SignalP"/>
    </source>
</evidence>
<dbReference type="Pfam" id="PF01476">
    <property type="entry name" value="LysM"/>
    <property type="match status" value="2"/>
</dbReference>
<keyword evidence="6" id="KW-1185">Reference proteome</keyword>
<dbReference type="Gene3D" id="3.10.350.10">
    <property type="entry name" value="LysM domain"/>
    <property type="match status" value="2"/>
</dbReference>
<accession>A0A166J5F0</accession>
<dbReference type="OrthoDB" id="5985073at2759"/>
<dbReference type="SUPFAM" id="SSF54106">
    <property type="entry name" value="LysM domain"/>
    <property type="match status" value="2"/>
</dbReference>
<reference evidence="5 6" key="1">
    <citation type="journal article" date="2016" name="Mol. Biol. Evol.">
        <title>Comparative Genomics of Early-Diverging Mushroom-Forming Fungi Provides Insights into the Origins of Lignocellulose Decay Capabilities.</title>
        <authorList>
            <person name="Nagy L.G."/>
            <person name="Riley R."/>
            <person name="Tritt A."/>
            <person name="Adam C."/>
            <person name="Daum C."/>
            <person name="Floudas D."/>
            <person name="Sun H."/>
            <person name="Yadav J.S."/>
            <person name="Pangilinan J."/>
            <person name="Larsson K.H."/>
            <person name="Matsuura K."/>
            <person name="Barry K."/>
            <person name="Labutti K."/>
            <person name="Kuo R."/>
            <person name="Ohm R.A."/>
            <person name="Bhattacharya S.S."/>
            <person name="Shirouzu T."/>
            <person name="Yoshinaga Y."/>
            <person name="Martin F.M."/>
            <person name="Grigoriev I.V."/>
            <person name="Hibbett D.S."/>
        </authorList>
    </citation>
    <scope>NUCLEOTIDE SEQUENCE [LARGE SCALE GENOMIC DNA]</scope>
    <source>
        <strain evidence="5 6">CBS 109695</strain>
    </source>
</reference>
<dbReference type="GO" id="GO:0008061">
    <property type="term" value="F:chitin binding"/>
    <property type="evidence" value="ECO:0007669"/>
    <property type="project" value="UniProtKB-KW"/>
</dbReference>
<feature type="domain" description="LysM" evidence="4">
    <location>
        <begin position="32"/>
        <end position="79"/>
    </location>
</feature>
<gene>
    <name evidence="5" type="ORF">FIBSPDRAFT_535594</name>
</gene>
<evidence type="ECO:0000313" key="6">
    <source>
        <dbReference type="Proteomes" id="UP000076532"/>
    </source>
</evidence>
<feature type="chain" id="PRO_5007875631" evidence="3">
    <location>
        <begin position="25"/>
        <end position="153"/>
    </location>
</feature>
<feature type="domain" description="LysM" evidence="4">
    <location>
        <begin position="88"/>
        <end position="134"/>
    </location>
</feature>